<dbReference type="WBParaSite" id="PSAMB.scaffold5686size11092.g27143.t1">
    <property type="protein sequence ID" value="PSAMB.scaffold5686size11092.g27143.t1"/>
    <property type="gene ID" value="PSAMB.scaffold5686size11092.g27143"/>
</dbReference>
<evidence type="ECO:0000313" key="12">
    <source>
        <dbReference type="Proteomes" id="UP000887566"/>
    </source>
</evidence>
<evidence type="ECO:0000256" key="5">
    <source>
        <dbReference type="ARBA" id="ARBA00022741"/>
    </source>
</evidence>
<evidence type="ECO:0000256" key="1">
    <source>
        <dbReference type="ARBA" id="ARBA00004389"/>
    </source>
</evidence>
<evidence type="ECO:0000256" key="8">
    <source>
        <dbReference type="ARBA" id="ARBA00023134"/>
    </source>
</evidence>
<proteinExistence type="inferred from homology"/>
<organism evidence="12 13">
    <name type="scientific">Plectus sambesii</name>
    <dbReference type="NCBI Taxonomy" id="2011161"/>
    <lineage>
        <taxon>Eukaryota</taxon>
        <taxon>Metazoa</taxon>
        <taxon>Ecdysozoa</taxon>
        <taxon>Nematoda</taxon>
        <taxon>Chromadorea</taxon>
        <taxon>Plectida</taxon>
        <taxon>Plectina</taxon>
        <taxon>Plectoidea</taxon>
        <taxon>Plectidae</taxon>
        <taxon>Plectus</taxon>
    </lineage>
</organism>
<keyword evidence="4 11" id="KW-0812">Transmembrane</keyword>
<dbReference type="Pfam" id="PF09439">
    <property type="entry name" value="SRPRB"/>
    <property type="match status" value="1"/>
</dbReference>
<sequence length="234" mass="25765">MEDQMVISLVVASIVIFLTLLAFWLKKKATESNTILLVGLTDSGKTLIFSKLINGRAVATYTSMKENEYPSYEVANGSRKVKLVDVPGADRLRQRLQSHWLGKEGATVKGIVCVVDSATFSKRAKDVAEFLYDVLYESKRVPLLVACNKQDQSIAKSAEAIKTTLEKEFGLINKTRSSALASTDGDSRKRTLTSSDKPFAWSDLKRSVKFVECAAVDDGADFDLSPVEKWIGSV</sequence>
<reference evidence="13" key="1">
    <citation type="submission" date="2022-11" db="UniProtKB">
        <authorList>
            <consortium name="WormBaseParasite"/>
        </authorList>
    </citation>
    <scope>IDENTIFICATION</scope>
</reference>
<feature type="transmembrane region" description="Helical" evidence="11">
    <location>
        <begin position="6"/>
        <end position="25"/>
    </location>
</feature>
<name>A0A914X1X7_9BILA</name>
<evidence type="ECO:0000256" key="6">
    <source>
        <dbReference type="ARBA" id="ARBA00022824"/>
    </source>
</evidence>
<keyword evidence="8" id="KW-0342">GTP-binding</keyword>
<dbReference type="Gene3D" id="3.40.50.300">
    <property type="entry name" value="P-loop containing nucleotide triphosphate hydrolases"/>
    <property type="match status" value="1"/>
</dbReference>
<evidence type="ECO:0000256" key="2">
    <source>
        <dbReference type="ARBA" id="ARBA00005619"/>
    </source>
</evidence>
<keyword evidence="5" id="KW-0547">Nucleotide-binding</keyword>
<dbReference type="GO" id="GO:0005525">
    <property type="term" value="F:GTP binding"/>
    <property type="evidence" value="ECO:0007669"/>
    <property type="project" value="UniProtKB-KW"/>
</dbReference>
<dbReference type="SUPFAM" id="SSF52540">
    <property type="entry name" value="P-loop containing nucleoside triphosphate hydrolases"/>
    <property type="match status" value="1"/>
</dbReference>
<dbReference type="InterPro" id="IPR005225">
    <property type="entry name" value="Small_GTP-bd"/>
</dbReference>
<evidence type="ECO:0000256" key="10">
    <source>
        <dbReference type="ARBA" id="ARBA00023170"/>
    </source>
</evidence>
<dbReference type="InterPro" id="IPR027417">
    <property type="entry name" value="P-loop_NTPase"/>
</dbReference>
<evidence type="ECO:0000256" key="3">
    <source>
        <dbReference type="ARBA" id="ARBA00020256"/>
    </source>
</evidence>
<comment type="similarity">
    <text evidence="2">Belongs to the SRP receptor beta subunit family.</text>
</comment>
<keyword evidence="6" id="KW-0256">Endoplasmic reticulum</keyword>
<dbReference type="GO" id="GO:0005789">
    <property type="term" value="C:endoplasmic reticulum membrane"/>
    <property type="evidence" value="ECO:0007669"/>
    <property type="project" value="UniProtKB-SubCell"/>
</dbReference>
<evidence type="ECO:0000256" key="9">
    <source>
        <dbReference type="ARBA" id="ARBA00023136"/>
    </source>
</evidence>
<accession>A0A914X1X7</accession>
<dbReference type="InterPro" id="IPR019009">
    <property type="entry name" value="SRP_receptor_beta_su"/>
</dbReference>
<dbReference type="Proteomes" id="UP000887566">
    <property type="component" value="Unplaced"/>
</dbReference>
<keyword evidence="12" id="KW-1185">Reference proteome</keyword>
<keyword evidence="10" id="KW-0675">Receptor</keyword>
<keyword evidence="7 11" id="KW-1133">Transmembrane helix</keyword>
<comment type="subcellular location">
    <subcellularLocation>
        <location evidence="1">Endoplasmic reticulum membrane</location>
        <topology evidence="1">Single-pass membrane protein</topology>
    </subcellularLocation>
</comment>
<dbReference type="AlphaFoldDB" id="A0A914X1X7"/>
<protein>
    <recommendedName>
        <fullName evidence="3">Signal recognition particle receptor subunit beta</fullName>
    </recommendedName>
</protein>
<dbReference type="InterPro" id="IPR024156">
    <property type="entry name" value="Small_GTPase_ARF"/>
</dbReference>
<keyword evidence="9 11" id="KW-0472">Membrane</keyword>
<evidence type="ECO:0000313" key="13">
    <source>
        <dbReference type="WBParaSite" id="PSAMB.scaffold5686size11092.g27143.t1"/>
    </source>
</evidence>
<dbReference type="CDD" id="cd04105">
    <property type="entry name" value="SR_beta"/>
    <property type="match status" value="1"/>
</dbReference>
<evidence type="ECO:0000256" key="4">
    <source>
        <dbReference type="ARBA" id="ARBA00022692"/>
    </source>
</evidence>
<evidence type="ECO:0000256" key="11">
    <source>
        <dbReference type="SAM" id="Phobius"/>
    </source>
</evidence>
<dbReference type="PANTHER" id="PTHR11711">
    <property type="entry name" value="ADP RIBOSYLATION FACTOR-RELATED"/>
    <property type="match status" value="1"/>
</dbReference>
<dbReference type="NCBIfam" id="TIGR00231">
    <property type="entry name" value="small_GTP"/>
    <property type="match status" value="1"/>
</dbReference>
<evidence type="ECO:0000256" key="7">
    <source>
        <dbReference type="ARBA" id="ARBA00022989"/>
    </source>
</evidence>